<evidence type="ECO:0000313" key="8">
    <source>
        <dbReference type="Proteomes" id="UP000521199"/>
    </source>
</evidence>
<protein>
    <submittedName>
        <fullName evidence="7">Lipopolysaccharide export system protein LptA</fullName>
    </submittedName>
</protein>
<evidence type="ECO:0000256" key="5">
    <source>
        <dbReference type="SAM" id="SignalP"/>
    </source>
</evidence>
<dbReference type="InterPro" id="IPR052037">
    <property type="entry name" value="LPS_export_LptA"/>
</dbReference>
<evidence type="ECO:0000313" key="7">
    <source>
        <dbReference type="EMBL" id="MBB5207185.1"/>
    </source>
</evidence>
<accession>A0A7W8G109</accession>
<feature type="chain" id="PRO_5031122402" evidence="5">
    <location>
        <begin position="24"/>
        <end position="179"/>
    </location>
</feature>
<evidence type="ECO:0000259" key="6">
    <source>
        <dbReference type="Pfam" id="PF03968"/>
    </source>
</evidence>
<reference evidence="7 8" key="1">
    <citation type="submission" date="2020-08" db="EMBL/GenBank/DDBJ databases">
        <title>Genomic Encyclopedia of Type Strains, Phase IV (KMG-IV): sequencing the most valuable type-strain genomes for metagenomic binning, comparative biology and taxonomic classification.</title>
        <authorList>
            <person name="Goeker M."/>
        </authorList>
    </citation>
    <scope>NUCLEOTIDE SEQUENCE [LARGE SCALE GENOMIC DNA]</scope>
    <source>
        <strain evidence="7 8">DSM 24163</strain>
    </source>
</reference>
<dbReference type="InterPro" id="IPR005653">
    <property type="entry name" value="OstA-like_N"/>
</dbReference>
<keyword evidence="1" id="KW-0813">Transport</keyword>
<dbReference type="GO" id="GO:0030288">
    <property type="term" value="C:outer membrane-bounded periplasmic space"/>
    <property type="evidence" value="ECO:0007669"/>
    <property type="project" value="TreeGrafter"/>
</dbReference>
<dbReference type="Gene3D" id="2.60.450.10">
    <property type="entry name" value="Lipopolysaccharide (LPS) transport protein A like domain"/>
    <property type="match status" value="1"/>
</dbReference>
<dbReference type="GO" id="GO:0009279">
    <property type="term" value="C:cell outer membrane"/>
    <property type="evidence" value="ECO:0007669"/>
    <property type="project" value="TreeGrafter"/>
</dbReference>
<feature type="signal peptide" evidence="5">
    <location>
        <begin position="1"/>
        <end position="23"/>
    </location>
</feature>
<comment type="caution">
    <text evidence="7">The sequence shown here is derived from an EMBL/GenBank/DDBJ whole genome shotgun (WGS) entry which is preliminary data.</text>
</comment>
<dbReference type="Proteomes" id="UP000521199">
    <property type="component" value="Unassembled WGS sequence"/>
</dbReference>
<dbReference type="RefSeq" id="WP_183959706.1">
    <property type="nucleotide sequence ID" value="NZ_JACHHP010000001.1"/>
</dbReference>
<dbReference type="AlphaFoldDB" id="A0A7W8G109"/>
<dbReference type="PANTHER" id="PTHR36504">
    <property type="entry name" value="LIPOPOLYSACCHARIDE EXPORT SYSTEM PROTEIN LPTA"/>
    <property type="match status" value="1"/>
</dbReference>
<feature type="region of interest" description="Disordered" evidence="4">
    <location>
        <begin position="140"/>
        <end position="179"/>
    </location>
</feature>
<evidence type="ECO:0000256" key="4">
    <source>
        <dbReference type="SAM" id="MobiDB-lite"/>
    </source>
</evidence>
<dbReference type="GO" id="GO:0001530">
    <property type="term" value="F:lipopolysaccharide binding"/>
    <property type="evidence" value="ECO:0007669"/>
    <property type="project" value="InterPro"/>
</dbReference>
<dbReference type="GO" id="GO:0015920">
    <property type="term" value="P:lipopolysaccharide transport"/>
    <property type="evidence" value="ECO:0007669"/>
    <property type="project" value="InterPro"/>
</dbReference>
<name>A0A7W8G109_9GAMM</name>
<dbReference type="PANTHER" id="PTHR36504:SF1">
    <property type="entry name" value="LIPOPOLYSACCHARIDE EXPORT SYSTEM PROTEIN LPTA"/>
    <property type="match status" value="1"/>
</dbReference>
<gene>
    <name evidence="7" type="ORF">HNQ52_000701</name>
</gene>
<dbReference type="Pfam" id="PF03968">
    <property type="entry name" value="LptD_N"/>
    <property type="match status" value="1"/>
</dbReference>
<dbReference type="InterPro" id="IPR014340">
    <property type="entry name" value="LptA"/>
</dbReference>
<evidence type="ECO:0000256" key="1">
    <source>
        <dbReference type="ARBA" id="ARBA00022448"/>
    </source>
</evidence>
<dbReference type="GO" id="GO:0017089">
    <property type="term" value="F:glycolipid transfer activity"/>
    <property type="evidence" value="ECO:0007669"/>
    <property type="project" value="TreeGrafter"/>
</dbReference>
<keyword evidence="8" id="KW-1185">Reference proteome</keyword>
<keyword evidence="3" id="KW-0574">Periplasm</keyword>
<dbReference type="EMBL" id="JACHHP010000001">
    <property type="protein sequence ID" value="MBB5207185.1"/>
    <property type="molecule type" value="Genomic_DNA"/>
</dbReference>
<keyword evidence="2 5" id="KW-0732">Signal</keyword>
<feature type="domain" description="Organic solvent tolerance-like N-terminal" evidence="6">
    <location>
        <begin position="43"/>
        <end position="142"/>
    </location>
</feature>
<sequence length="179" mass="18806">MRRHPAAEAVLLLTLLLPALASARSTDRNADMQVEATGADAVLNDNGESVLTGVTITQGTLRIEAAKATITRTAGDISRIVLEGTPAQLQQENDNGELMKARARRIDHNPVTEVIVLTGAVEVDQGTNTMRGERLTYDTKSGRLNADGGGGDGKIRMTLQPRKTTEPAPAPAGEAGGGR</sequence>
<evidence type="ECO:0000256" key="2">
    <source>
        <dbReference type="ARBA" id="ARBA00022729"/>
    </source>
</evidence>
<dbReference type="NCBIfam" id="TIGR03002">
    <property type="entry name" value="outer_YhbN_LptA"/>
    <property type="match status" value="1"/>
</dbReference>
<proteinExistence type="predicted"/>
<organism evidence="7 8">
    <name type="scientific">Chiayiivirga flava</name>
    <dbReference type="NCBI Taxonomy" id="659595"/>
    <lineage>
        <taxon>Bacteria</taxon>
        <taxon>Pseudomonadati</taxon>
        <taxon>Pseudomonadota</taxon>
        <taxon>Gammaproteobacteria</taxon>
        <taxon>Lysobacterales</taxon>
        <taxon>Lysobacteraceae</taxon>
        <taxon>Chiayiivirga</taxon>
    </lineage>
</organism>
<evidence type="ECO:0000256" key="3">
    <source>
        <dbReference type="ARBA" id="ARBA00022764"/>
    </source>
</evidence>